<proteinExistence type="predicted"/>
<protein>
    <submittedName>
        <fullName evidence="1">Uncharacterized protein</fullName>
    </submittedName>
</protein>
<dbReference type="EMBL" id="JACBKZ010000014">
    <property type="protein sequence ID" value="KAF5932629.1"/>
    <property type="molecule type" value="Genomic_DNA"/>
</dbReference>
<name>A0A7J7FWE6_CAMSI</name>
<sequence>MVSWATLDIYAFNVGILRVFQNPVGLSLISSVRGSIGTRPEQAKLRGSHKGRLPSQHSSITLEKGLLLETGDEILGIFLLLTSVLLDAKAS</sequence>
<evidence type="ECO:0000313" key="1">
    <source>
        <dbReference type="EMBL" id="KAF5932629.1"/>
    </source>
</evidence>
<reference evidence="1 2" key="2">
    <citation type="submission" date="2020-07" db="EMBL/GenBank/DDBJ databases">
        <title>Genome assembly of wild tea tree DASZ reveals pedigree and selection history of tea varieties.</title>
        <authorList>
            <person name="Zhang W."/>
        </authorList>
    </citation>
    <scope>NUCLEOTIDE SEQUENCE [LARGE SCALE GENOMIC DNA]</scope>
    <source>
        <strain evidence="2">cv. G240</strain>
        <tissue evidence="1">Leaf</tissue>
    </source>
</reference>
<comment type="caution">
    <text evidence="1">The sequence shown here is derived from an EMBL/GenBank/DDBJ whole genome shotgun (WGS) entry which is preliminary data.</text>
</comment>
<keyword evidence="2" id="KW-1185">Reference proteome</keyword>
<dbReference type="AlphaFoldDB" id="A0A7J7FWE6"/>
<gene>
    <name evidence="1" type="ORF">HYC85_028800</name>
</gene>
<reference evidence="2" key="1">
    <citation type="journal article" date="2020" name="Nat. Commun.">
        <title>Genome assembly of wild tea tree DASZ reveals pedigree and selection history of tea varieties.</title>
        <authorList>
            <person name="Zhang W."/>
            <person name="Zhang Y."/>
            <person name="Qiu H."/>
            <person name="Guo Y."/>
            <person name="Wan H."/>
            <person name="Zhang X."/>
            <person name="Scossa F."/>
            <person name="Alseekh S."/>
            <person name="Zhang Q."/>
            <person name="Wang P."/>
            <person name="Xu L."/>
            <person name="Schmidt M.H."/>
            <person name="Jia X."/>
            <person name="Li D."/>
            <person name="Zhu A."/>
            <person name="Guo F."/>
            <person name="Chen W."/>
            <person name="Ni D."/>
            <person name="Usadel B."/>
            <person name="Fernie A.R."/>
            <person name="Wen W."/>
        </authorList>
    </citation>
    <scope>NUCLEOTIDE SEQUENCE [LARGE SCALE GENOMIC DNA]</scope>
    <source>
        <strain evidence="2">cv. G240</strain>
    </source>
</reference>
<accession>A0A7J7FWE6</accession>
<evidence type="ECO:0000313" key="2">
    <source>
        <dbReference type="Proteomes" id="UP000593564"/>
    </source>
</evidence>
<organism evidence="1 2">
    <name type="scientific">Camellia sinensis</name>
    <name type="common">Tea plant</name>
    <name type="synonym">Thea sinensis</name>
    <dbReference type="NCBI Taxonomy" id="4442"/>
    <lineage>
        <taxon>Eukaryota</taxon>
        <taxon>Viridiplantae</taxon>
        <taxon>Streptophyta</taxon>
        <taxon>Embryophyta</taxon>
        <taxon>Tracheophyta</taxon>
        <taxon>Spermatophyta</taxon>
        <taxon>Magnoliopsida</taxon>
        <taxon>eudicotyledons</taxon>
        <taxon>Gunneridae</taxon>
        <taxon>Pentapetalae</taxon>
        <taxon>asterids</taxon>
        <taxon>Ericales</taxon>
        <taxon>Theaceae</taxon>
        <taxon>Camellia</taxon>
    </lineage>
</organism>
<dbReference type="Proteomes" id="UP000593564">
    <property type="component" value="Unassembled WGS sequence"/>
</dbReference>